<dbReference type="GO" id="GO:0003677">
    <property type="term" value="F:DNA binding"/>
    <property type="evidence" value="ECO:0007669"/>
    <property type="project" value="UniProtKB-UniRule"/>
</dbReference>
<dbReference type="SUPFAM" id="SSF55781">
    <property type="entry name" value="GAF domain-like"/>
    <property type="match status" value="1"/>
</dbReference>
<dbReference type="InterPro" id="IPR029016">
    <property type="entry name" value="GAF-like_dom_sf"/>
</dbReference>
<dbReference type="InterPro" id="IPR007159">
    <property type="entry name" value="SpoVT-AbrB_dom"/>
</dbReference>
<evidence type="ECO:0000313" key="3">
    <source>
        <dbReference type="EMBL" id="TCL70983.1"/>
    </source>
</evidence>
<dbReference type="InterPro" id="IPR052731">
    <property type="entry name" value="B_subtilis_Trans_State_Reg"/>
</dbReference>
<dbReference type="Gene3D" id="2.10.260.10">
    <property type="match status" value="1"/>
</dbReference>
<comment type="caution">
    <text evidence="3">The sequence shown here is derived from an EMBL/GenBank/DDBJ whole genome shotgun (WGS) entry which is preliminary data.</text>
</comment>
<organism evidence="3 4">
    <name type="scientific">Hydrogenispora ethanolica</name>
    <dbReference type="NCBI Taxonomy" id="1082276"/>
    <lineage>
        <taxon>Bacteria</taxon>
        <taxon>Bacillati</taxon>
        <taxon>Bacillota</taxon>
        <taxon>Hydrogenispora</taxon>
    </lineage>
</organism>
<keyword evidence="4" id="KW-1185">Reference proteome</keyword>
<dbReference type="SMART" id="SM00966">
    <property type="entry name" value="SpoVT_AbrB"/>
    <property type="match status" value="1"/>
</dbReference>
<feature type="domain" description="SpoVT-AbrB" evidence="2">
    <location>
        <begin position="5"/>
        <end position="51"/>
    </location>
</feature>
<proteinExistence type="predicted"/>
<name>A0A4R1RWB1_HYDET</name>
<dbReference type="InterPro" id="IPR037914">
    <property type="entry name" value="SpoVT-AbrB_sf"/>
</dbReference>
<evidence type="ECO:0000256" key="1">
    <source>
        <dbReference type="PROSITE-ProRule" id="PRU01076"/>
    </source>
</evidence>
<protein>
    <submittedName>
        <fullName evidence="3">AbrB family transcriptional regulator (Stage V sporulation protein T)</fullName>
    </submittedName>
</protein>
<dbReference type="Pfam" id="PF15714">
    <property type="entry name" value="SpoVT_C"/>
    <property type="match status" value="1"/>
</dbReference>
<dbReference type="SUPFAM" id="SSF89447">
    <property type="entry name" value="AbrB/MazE/MraZ-like"/>
    <property type="match status" value="1"/>
</dbReference>
<dbReference type="PANTHER" id="PTHR36432:SF1">
    <property type="entry name" value="STAGE V SPORULATION PROTEIN T"/>
    <property type="match status" value="1"/>
</dbReference>
<dbReference type="Pfam" id="PF04014">
    <property type="entry name" value="MazE_antitoxin"/>
    <property type="match status" value="1"/>
</dbReference>
<dbReference type="PROSITE" id="PS51740">
    <property type="entry name" value="SPOVT_ABRB"/>
    <property type="match status" value="1"/>
</dbReference>
<dbReference type="Proteomes" id="UP000295008">
    <property type="component" value="Unassembled WGS sequence"/>
</dbReference>
<evidence type="ECO:0000313" key="4">
    <source>
        <dbReference type="Proteomes" id="UP000295008"/>
    </source>
</evidence>
<dbReference type="OrthoDB" id="9782993at2"/>
<dbReference type="EMBL" id="SLUN01000008">
    <property type="protein sequence ID" value="TCL70983.1"/>
    <property type="molecule type" value="Genomic_DNA"/>
</dbReference>
<dbReference type="Gene3D" id="3.30.450.40">
    <property type="match status" value="1"/>
</dbReference>
<gene>
    <name evidence="3" type="ORF">EDC14_1008133</name>
</gene>
<evidence type="ECO:0000259" key="2">
    <source>
        <dbReference type="PROSITE" id="PS51740"/>
    </source>
</evidence>
<sequence length="186" mass="20195">MAMAGIVRRVDDLGRVVIPKEIRKILWIGDGDSIEIVVNRDGEVILRKHSPAGRLGDFAQDYADSLYESTGHEVCIADREKVIAVAGAPAEEFLNKPLAVAVARSIMERKTVRMSRPGSHPYCAGCPRAETGRCRFTAQVIVPICTGGEPIGVMILSTQEPHGSIGELEAQIVETAAEFLAKQMKQ</sequence>
<dbReference type="PANTHER" id="PTHR36432">
    <property type="match status" value="1"/>
</dbReference>
<keyword evidence="1" id="KW-0238">DNA-binding</keyword>
<reference evidence="3 4" key="1">
    <citation type="submission" date="2019-03" db="EMBL/GenBank/DDBJ databases">
        <title>Genomic Encyclopedia of Type Strains, Phase IV (KMG-IV): sequencing the most valuable type-strain genomes for metagenomic binning, comparative biology and taxonomic classification.</title>
        <authorList>
            <person name="Goeker M."/>
        </authorList>
    </citation>
    <scope>NUCLEOTIDE SEQUENCE [LARGE SCALE GENOMIC DNA]</scope>
    <source>
        <strain evidence="3 4">LX-B</strain>
    </source>
</reference>
<dbReference type="NCBIfam" id="TIGR01439">
    <property type="entry name" value="lp_hng_hel_AbrB"/>
    <property type="match status" value="1"/>
</dbReference>
<accession>A0A4R1RWB1</accession>
<dbReference type="AlphaFoldDB" id="A0A4R1RWB1"/>
<dbReference type="RefSeq" id="WP_132013945.1">
    <property type="nucleotide sequence ID" value="NZ_SLUN01000008.1"/>
</dbReference>